<keyword evidence="5" id="KW-1185">Reference proteome</keyword>
<dbReference type="PANTHER" id="PTHR44591">
    <property type="entry name" value="STRESS RESPONSE REGULATOR PROTEIN 1"/>
    <property type="match status" value="1"/>
</dbReference>
<dbReference type="SMART" id="SM00448">
    <property type="entry name" value="REC"/>
    <property type="match status" value="1"/>
</dbReference>
<protein>
    <submittedName>
        <fullName evidence="4">PleD family two-component system response regulator</fullName>
    </submittedName>
</protein>
<dbReference type="Proteomes" id="UP001595724">
    <property type="component" value="Unassembled WGS sequence"/>
</dbReference>
<dbReference type="InterPro" id="IPR001789">
    <property type="entry name" value="Sig_transdc_resp-reg_receiver"/>
</dbReference>
<evidence type="ECO:0000313" key="5">
    <source>
        <dbReference type="Proteomes" id="UP001595724"/>
    </source>
</evidence>
<evidence type="ECO:0000259" key="3">
    <source>
        <dbReference type="PROSITE" id="PS50110"/>
    </source>
</evidence>
<dbReference type="InterPro" id="IPR011006">
    <property type="entry name" value="CheY-like_superfamily"/>
</dbReference>
<gene>
    <name evidence="4" type="ORF">ACFOM9_12695</name>
</gene>
<comment type="caution">
    <text evidence="4">The sequence shown here is derived from an EMBL/GenBank/DDBJ whole genome shotgun (WGS) entry which is preliminary data.</text>
</comment>
<dbReference type="InterPro" id="IPR050595">
    <property type="entry name" value="Bact_response_regulator"/>
</dbReference>
<keyword evidence="1 2" id="KW-0597">Phosphoprotein</keyword>
<dbReference type="SUPFAM" id="SSF52172">
    <property type="entry name" value="CheY-like"/>
    <property type="match status" value="1"/>
</dbReference>
<name>A0ABV7UW93_9GAMM</name>
<dbReference type="Gene3D" id="3.40.50.2300">
    <property type="match status" value="1"/>
</dbReference>
<feature type="domain" description="Response regulatory" evidence="3">
    <location>
        <begin position="3"/>
        <end position="119"/>
    </location>
</feature>
<dbReference type="PANTHER" id="PTHR44591:SF20">
    <property type="entry name" value="PROTEIN PILH"/>
    <property type="match status" value="1"/>
</dbReference>
<organism evidence="4 5">
    <name type="scientific">Luteimonas notoginsengisoli</name>
    <dbReference type="NCBI Taxonomy" id="1578200"/>
    <lineage>
        <taxon>Bacteria</taxon>
        <taxon>Pseudomonadati</taxon>
        <taxon>Pseudomonadota</taxon>
        <taxon>Gammaproteobacteria</taxon>
        <taxon>Lysobacterales</taxon>
        <taxon>Lysobacteraceae</taxon>
        <taxon>Luteimonas</taxon>
    </lineage>
</organism>
<accession>A0ABV7UW93</accession>
<proteinExistence type="predicted"/>
<feature type="modified residue" description="4-aspartylphosphate" evidence="2">
    <location>
        <position position="52"/>
    </location>
</feature>
<evidence type="ECO:0000256" key="1">
    <source>
        <dbReference type="ARBA" id="ARBA00022553"/>
    </source>
</evidence>
<evidence type="ECO:0000256" key="2">
    <source>
        <dbReference type="PROSITE-ProRule" id="PRU00169"/>
    </source>
</evidence>
<reference evidence="5" key="1">
    <citation type="journal article" date="2019" name="Int. J. Syst. Evol. Microbiol.">
        <title>The Global Catalogue of Microorganisms (GCM) 10K type strain sequencing project: providing services to taxonomists for standard genome sequencing and annotation.</title>
        <authorList>
            <consortium name="The Broad Institute Genomics Platform"/>
            <consortium name="The Broad Institute Genome Sequencing Center for Infectious Disease"/>
            <person name="Wu L."/>
            <person name="Ma J."/>
        </authorList>
    </citation>
    <scope>NUCLEOTIDE SEQUENCE [LARGE SCALE GENOMIC DNA]</scope>
    <source>
        <strain evidence="5">KCTC 42211</strain>
    </source>
</reference>
<sequence length="138" mass="14818">MARILIVDDSPSQLMGIRRIVEKLGHEALTAEDGAAGVEAAKRELPDLILMDVVMPNLNGFQATRSITRDPSTKHIPVVLVTTKDQDTDRVWGMRQGAKAYLTKPFSETELAEAIVGTIGGDAPAASTEPEPEPPTAE</sequence>
<evidence type="ECO:0000313" key="4">
    <source>
        <dbReference type="EMBL" id="MFC3660929.1"/>
    </source>
</evidence>
<dbReference type="PROSITE" id="PS50110">
    <property type="entry name" value="RESPONSE_REGULATORY"/>
    <property type="match status" value="1"/>
</dbReference>
<dbReference type="EMBL" id="JBHRYF010000009">
    <property type="protein sequence ID" value="MFC3660929.1"/>
    <property type="molecule type" value="Genomic_DNA"/>
</dbReference>
<dbReference type="RefSeq" id="WP_386711386.1">
    <property type="nucleotide sequence ID" value="NZ_JBHRYF010000009.1"/>
</dbReference>
<dbReference type="Pfam" id="PF00072">
    <property type="entry name" value="Response_reg"/>
    <property type="match status" value="1"/>
</dbReference>